<dbReference type="GO" id="GO:0003677">
    <property type="term" value="F:DNA binding"/>
    <property type="evidence" value="ECO:0007669"/>
    <property type="project" value="InterPro"/>
</dbReference>
<dbReference type="EMBL" id="WEGH01000003">
    <property type="protein sequence ID" value="MQY06295.1"/>
    <property type="molecule type" value="Genomic_DNA"/>
</dbReference>
<dbReference type="Gene3D" id="1.10.10.10">
    <property type="entry name" value="Winged helix-like DNA-binding domain superfamily/Winged helix DNA-binding domain"/>
    <property type="match status" value="1"/>
</dbReference>
<dbReference type="PRINTS" id="PR00038">
    <property type="entry name" value="HTHLUXR"/>
</dbReference>
<sequence>MTELIERDDELRHLGRLLDDADGGQGRVAVLEGPAGTGRTALLRALADRAASAGFQVLGAACSAAERDLPYGVVEQLTGPGAGPVPADAHDRLGAYRALSARLMEPAGERPLLVTVDDLRHADEESLHFLLHLARRLRSARVLLALAGPVGADAGRRLLLSDLGRQPHVRRLVLGPLSPAGTALLVERAGAGGTAGLAAEVHAASGGNPLLADALLEDRRETGGGPAARYSLALAGLLRGEGPDRLAAVRALAVLDEDATPGRLARLAGCDPAAAERLLDGPAAAGLLDGLRLRHPAARAAVLDDIPGDERAGLHRRAAELLYEEGAPAGHVARHLVAAGYAGAPWAVAVLSDAAEHALLDDRPGPAAECLRLAWHGDGDDRSRAALQARLARAEWQVSPAAAARHLAPLVAAAHAGMLAPGDLLVLVKHLLWHGRDAEAAEVLAGLRERFGQAGARGAGAERLADLEVWLAFRHPQLARDRRAPAPPSRGPARPGTDPQLRCAAVLAGALSGNTGAAAADLAERVLRDLHLHRRNPWTEEAALLALQVLILAERLDAVAVWCERPAGEAGGTAPTVSAMFAAARAEVCLRLGDPRGAARHARAALEHLPAQAWGVNVGLPLGTLVLAATRTGDHRTAAGELARTVPEPMFQSFAGVYHRYARGHHHLATGRPHDALGDFLHCGETLRGWGLDAAALIPWRTDAAEAWLRLGERDQARRLVREQLDRPGAHASRVRGPALRLQAALGPQSRRPVLLGEALRLAEASGDRFEQARVLADLGRAHLDRGDRRRGRPLVRQALHIAELSGAAALARELLAVSDVAADGGPAATPEGVPLGGLTGSERRVASLAVLGYTNREIAARLFVTPSTVEQHLTRVYRKLGVRHRRELPPSLRAEPVRAG</sequence>
<keyword evidence="5" id="KW-1185">Reference proteome</keyword>
<dbReference type="InterPro" id="IPR000792">
    <property type="entry name" value="Tscrpt_reg_LuxR_C"/>
</dbReference>
<dbReference type="Pfam" id="PF13191">
    <property type="entry name" value="AAA_16"/>
    <property type="match status" value="1"/>
</dbReference>
<dbReference type="PROSITE" id="PS50043">
    <property type="entry name" value="HTH_LUXR_2"/>
    <property type="match status" value="1"/>
</dbReference>
<accession>A0A7K0BYP1</accession>
<evidence type="ECO:0000313" key="4">
    <source>
        <dbReference type="EMBL" id="MQY06295.1"/>
    </source>
</evidence>
<dbReference type="GO" id="GO:0005524">
    <property type="term" value="F:ATP binding"/>
    <property type="evidence" value="ECO:0007669"/>
    <property type="project" value="UniProtKB-KW"/>
</dbReference>
<dbReference type="PANTHER" id="PTHR16305:SF35">
    <property type="entry name" value="TRANSCRIPTIONAL ACTIVATOR DOMAIN"/>
    <property type="match status" value="1"/>
</dbReference>
<dbReference type="GO" id="GO:0005737">
    <property type="term" value="C:cytoplasm"/>
    <property type="evidence" value="ECO:0007669"/>
    <property type="project" value="TreeGrafter"/>
</dbReference>
<dbReference type="SMART" id="SM00421">
    <property type="entry name" value="HTH_LUXR"/>
    <property type="match status" value="1"/>
</dbReference>
<reference evidence="4 5" key="1">
    <citation type="submission" date="2019-10" db="EMBL/GenBank/DDBJ databases">
        <title>Actinomadura rubteroloni sp. nov. and Actinomadura macrotermitis sp. nov., isolated from the gut of fungus growing-termite Macrotermes natalensis.</title>
        <authorList>
            <person name="Benndorf R."/>
            <person name="Martin K."/>
            <person name="Kuefner M."/>
            <person name="De Beer W."/>
            <person name="Kaster A.-K."/>
            <person name="Vollmers J."/>
            <person name="Poulsen M."/>
            <person name="Beemelmanns C."/>
        </authorList>
    </citation>
    <scope>NUCLEOTIDE SEQUENCE [LARGE SCALE GENOMIC DNA]</scope>
    <source>
        <strain evidence="4 5">RB68</strain>
    </source>
</reference>
<gene>
    <name evidence="4" type="ORF">ACRB68_43830</name>
</gene>
<evidence type="ECO:0000256" key="1">
    <source>
        <dbReference type="ARBA" id="ARBA00022741"/>
    </source>
</evidence>
<dbReference type="CDD" id="cd06170">
    <property type="entry name" value="LuxR_C_like"/>
    <property type="match status" value="1"/>
</dbReference>
<dbReference type="PANTHER" id="PTHR16305">
    <property type="entry name" value="TESTICULAR SOLUBLE ADENYLYL CYCLASE"/>
    <property type="match status" value="1"/>
</dbReference>
<dbReference type="InterPro" id="IPR041664">
    <property type="entry name" value="AAA_16"/>
</dbReference>
<dbReference type="Gene3D" id="1.25.40.10">
    <property type="entry name" value="Tetratricopeptide repeat domain"/>
    <property type="match status" value="1"/>
</dbReference>
<dbReference type="InterPro" id="IPR036388">
    <property type="entry name" value="WH-like_DNA-bd_sf"/>
</dbReference>
<dbReference type="Gene3D" id="3.40.50.300">
    <property type="entry name" value="P-loop containing nucleotide triphosphate hydrolases"/>
    <property type="match status" value="1"/>
</dbReference>
<dbReference type="InterPro" id="IPR011990">
    <property type="entry name" value="TPR-like_helical_dom_sf"/>
</dbReference>
<dbReference type="GO" id="GO:0006355">
    <property type="term" value="P:regulation of DNA-templated transcription"/>
    <property type="evidence" value="ECO:0007669"/>
    <property type="project" value="InterPro"/>
</dbReference>
<comment type="caution">
    <text evidence="4">The sequence shown here is derived from an EMBL/GenBank/DDBJ whole genome shotgun (WGS) entry which is preliminary data.</text>
</comment>
<dbReference type="PROSITE" id="PS00622">
    <property type="entry name" value="HTH_LUXR_1"/>
    <property type="match status" value="1"/>
</dbReference>
<dbReference type="GO" id="GO:0004016">
    <property type="term" value="F:adenylate cyclase activity"/>
    <property type="evidence" value="ECO:0007669"/>
    <property type="project" value="TreeGrafter"/>
</dbReference>
<keyword evidence="2" id="KW-0067">ATP-binding</keyword>
<dbReference type="AlphaFoldDB" id="A0A7K0BYP1"/>
<dbReference type="SUPFAM" id="SSF46894">
    <property type="entry name" value="C-terminal effector domain of the bipartite response regulators"/>
    <property type="match status" value="1"/>
</dbReference>
<evidence type="ECO:0000313" key="5">
    <source>
        <dbReference type="Proteomes" id="UP000487268"/>
    </source>
</evidence>
<dbReference type="InterPro" id="IPR016032">
    <property type="entry name" value="Sig_transdc_resp-reg_C-effctor"/>
</dbReference>
<proteinExistence type="predicted"/>
<organism evidence="4 5">
    <name type="scientific">Actinomadura macrotermitis</name>
    <dbReference type="NCBI Taxonomy" id="2585200"/>
    <lineage>
        <taxon>Bacteria</taxon>
        <taxon>Bacillati</taxon>
        <taxon>Actinomycetota</taxon>
        <taxon>Actinomycetes</taxon>
        <taxon>Streptosporangiales</taxon>
        <taxon>Thermomonosporaceae</taxon>
        <taxon>Actinomadura</taxon>
    </lineage>
</organism>
<dbReference type="InterPro" id="IPR027417">
    <property type="entry name" value="P-loop_NTPase"/>
</dbReference>
<evidence type="ECO:0000259" key="3">
    <source>
        <dbReference type="PROSITE" id="PS50043"/>
    </source>
</evidence>
<keyword evidence="1" id="KW-0547">Nucleotide-binding</keyword>
<evidence type="ECO:0000256" key="2">
    <source>
        <dbReference type="ARBA" id="ARBA00022840"/>
    </source>
</evidence>
<protein>
    <recommendedName>
        <fullName evidence="3">HTH luxR-type domain-containing protein</fullName>
    </recommendedName>
</protein>
<feature type="domain" description="HTH luxR-type" evidence="3">
    <location>
        <begin position="832"/>
        <end position="897"/>
    </location>
</feature>
<dbReference type="Proteomes" id="UP000487268">
    <property type="component" value="Unassembled WGS sequence"/>
</dbReference>
<dbReference type="RefSeq" id="WP_207709790.1">
    <property type="nucleotide sequence ID" value="NZ_WEGH01000003.1"/>
</dbReference>
<name>A0A7K0BYP1_9ACTN</name>
<dbReference type="SUPFAM" id="SSF52540">
    <property type="entry name" value="P-loop containing nucleoside triphosphate hydrolases"/>
    <property type="match status" value="1"/>
</dbReference>
<dbReference type="Pfam" id="PF00196">
    <property type="entry name" value="GerE"/>
    <property type="match status" value="1"/>
</dbReference>